<dbReference type="AlphaFoldDB" id="A0A329LPW0"/>
<dbReference type="Proteomes" id="UP000250369">
    <property type="component" value="Unassembled WGS sequence"/>
</dbReference>
<sequence length="249" mass="28930">MTPNTFRSLEEKVKFVESLSIGAKLNYEKKNADNGITKNKYRNGTSDEVNQVVYDNFKDTYLIDVYTENGFDHIRMYNKEDKNLYVLIREGTYKEQIESKEDESLAVHYLKAYAYMNWHVSKVPIKLTGQLMLFGEDNNEIGTHKEHLVQQKVREVIGNVDVELVHIITYDVSRGDLLFVKSRIPSSELRHMPIYEEDMSEFIVTYNNQDETVGSSVKVEHTELSDEMQKQIITGLLKLKGKEKDNSDK</sequence>
<organism evidence="1 2">
    <name type="scientific">Paenibacillus contaminans</name>
    <dbReference type="NCBI Taxonomy" id="450362"/>
    <lineage>
        <taxon>Bacteria</taxon>
        <taxon>Bacillati</taxon>
        <taxon>Bacillota</taxon>
        <taxon>Bacilli</taxon>
        <taxon>Bacillales</taxon>
        <taxon>Paenibacillaceae</taxon>
        <taxon>Paenibacillus</taxon>
    </lineage>
</organism>
<accession>A0A329LPW0</accession>
<proteinExistence type="predicted"/>
<evidence type="ECO:0000313" key="2">
    <source>
        <dbReference type="Proteomes" id="UP000250369"/>
    </source>
</evidence>
<evidence type="ECO:0000313" key="1">
    <source>
        <dbReference type="EMBL" id="RAV08723.1"/>
    </source>
</evidence>
<gene>
    <name evidence="1" type="ORF">DQG23_40630</name>
</gene>
<reference evidence="1 2" key="1">
    <citation type="journal article" date="2009" name="Int. J. Syst. Evol. Microbiol.">
        <title>Paenibacillus contaminans sp. nov., isolated from a contaminated laboratory plate.</title>
        <authorList>
            <person name="Chou J.H."/>
            <person name="Lee J.H."/>
            <person name="Lin M.C."/>
            <person name="Chang P.S."/>
            <person name="Arun A.B."/>
            <person name="Young C.C."/>
            <person name="Chen W.M."/>
        </authorList>
    </citation>
    <scope>NUCLEOTIDE SEQUENCE [LARGE SCALE GENOMIC DNA]</scope>
    <source>
        <strain evidence="1 2">CKOBP-6</strain>
    </source>
</reference>
<dbReference type="EMBL" id="QMFB01000056">
    <property type="protein sequence ID" value="RAV08723.1"/>
    <property type="molecule type" value="Genomic_DNA"/>
</dbReference>
<keyword evidence="2" id="KW-1185">Reference proteome</keyword>
<comment type="caution">
    <text evidence="1">The sequence shown here is derived from an EMBL/GenBank/DDBJ whole genome shotgun (WGS) entry which is preliminary data.</text>
</comment>
<protein>
    <submittedName>
        <fullName evidence="1">Uncharacterized protein</fullName>
    </submittedName>
</protein>
<name>A0A329LPW0_9BACL</name>